<dbReference type="EMBL" id="BAAAAK010000010">
    <property type="protein sequence ID" value="GAA0042584.1"/>
    <property type="molecule type" value="Genomic_DNA"/>
</dbReference>
<reference evidence="1 2" key="1">
    <citation type="journal article" date="2024" name="Int. J. Syst. Evol. Microbiol.">
        <title>Proposal of Lactobacillus amylovorus subsp. animalis subsp. nov. and an emended description of Lactobacillus amylovorus.</title>
        <authorList>
            <person name="Yamane K."/>
            <person name="Tanizawa Y."/>
            <person name="Kobayashi H."/>
            <person name="Kamizono T."/>
            <person name="Kojima Y."/>
            <person name="Takagi H."/>
            <person name="Tohno M."/>
        </authorList>
    </citation>
    <scope>NUCLEOTIDE SEQUENCE [LARGE SCALE GENOMIC DNA]</scope>
    <source>
        <strain evidence="1 2">TKL145</strain>
    </source>
</reference>
<dbReference type="Proteomes" id="UP001437574">
    <property type="component" value="Unassembled WGS sequence"/>
</dbReference>
<sequence>MVVTNSKDFDAIKQIAQGDVKVGQAILELKAPEVADAAVSVNGQVQLN</sequence>
<evidence type="ECO:0000313" key="2">
    <source>
        <dbReference type="Proteomes" id="UP001437574"/>
    </source>
</evidence>
<proteinExistence type="predicted"/>
<comment type="caution">
    <text evidence="1">The sequence shown here is derived from an EMBL/GenBank/DDBJ whole genome shotgun (WGS) entry which is preliminary data.</text>
</comment>
<organism evidence="1 2">
    <name type="scientific">Lactobacillus amylovorus subsp. animalium</name>
    <dbReference type="NCBI Taxonomy" id="3378536"/>
    <lineage>
        <taxon>Bacteria</taxon>
        <taxon>Bacillati</taxon>
        <taxon>Bacillota</taxon>
        <taxon>Bacilli</taxon>
        <taxon>Lactobacillales</taxon>
        <taxon>Lactobacillaceae</taxon>
        <taxon>Lactobacillus</taxon>
    </lineage>
</organism>
<gene>
    <name evidence="1" type="ORF">LATKL145_09940</name>
</gene>
<evidence type="ECO:0000313" key="1">
    <source>
        <dbReference type="EMBL" id="GAA0042584.1"/>
    </source>
</evidence>
<reference evidence="2" key="2">
    <citation type="submission" date="2024-01" db="EMBL/GenBank/DDBJ databases">
        <title>Draft genome sequence of Lactobacillus amylovorus strain TKL145.</title>
        <authorList>
            <person name="Tohno M."/>
            <person name="Tanizawa Y."/>
        </authorList>
    </citation>
    <scope>NUCLEOTIDE SEQUENCE [LARGE SCALE GENOMIC DNA]</scope>
    <source>
        <strain evidence="2">TKL145</strain>
    </source>
</reference>
<dbReference type="AlphaFoldDB" id="A0ABC9VLH6"/>
<protein>
    <recommendedName>
        <fullName evidence="3">Phosphotransferase system enzyme II</fullName>
    </recommendedName>
</protein>
<name>A0ABC9VLH6_LACAM</name>
<accession>A0ABC9VLH6</accession>
<evidence type="ECO:0008006" key="3">
    <source>
        <dbReference type="Google" id="ProtNLM"/>
    </source>
</evidence>